<feature type="region of interest" description="Disordered" evidence="2">
    <location>
        <begin position="166"/>
        <end position="213"/>
    </location>
</feature>
<sequence>MSLISNNLKYLRRINGLTQDQFARRIGTKRANVGAYEEARAVPPVDTLKIIANTFGISVDDFVKKDIRKLRETPDLTFGFEAKPTYSNDAPEPEEEDPFDFPPSLGDLMHQFLGDEPPTQEKNTEMVAQKVMLRPSDKMQYEPEPVISPAPPKPVVPAIQYSAPTSKYVPDNQPFKAPTQPQYSEPAPKFNADNQPYKAPVQPEPAPKPEPQTFKNNIHIVRRSQYNDYLMRNKEISFLKTLTEFHLPTLPAGEYRAFEAAEDFTFEGALLVGSLVKNWYDIADSKNYVLVTKPQGIIYRRVYNQVKIKGTLLLSSDNHRFPSTEIAFDDVIETWEIKAFLSYTLPEPSPSFDKLSHLVGEMKFELDRLKK</sequence>
<comment type="caution">
    <text evidence="4">The sequence shown here is derived from an EMBL/GenBank/DDBJ whole genome shotgun (WGS) entry which is preliminary data.</text>
</comment>
<feature type="domain" description="HTH cro/C1-type" evidence="3">
    <location>
        <begin position="8"/>
        <end position="62"/>
    </location>
</feature>
<proteinExistence type="predicted"/>
<dbReference type="PROSITE" id="PS50943">
    <property type="entry name" value="HTH_CROC1"/>
    <property type="match status" value="1"/>
</dbReference>
<dbReference type="PANTHER" id="PTHR46558:SF11">
    <property type="entry name" value="HTH-TYPE TRANSCRIPTIONAL REGULATOR XRE"/>
    <property type="match status" value="1"/>
</dbReference>
<organism evidence="4 5">
    <name type="scientific">Emticicia soli</name>
    <dbReference type="NCBI Taxonomy" id="2027878"/>
    <lineage>
        <taxon>Bacteria</taxon>
        <taxon>Pseudomonadati</taxon>
        <taxon>Bacteroidota</taxon>
        <taxon>Cytophagia</taxon>
        <taxon>Cytophagales</taxon>
        <taxon>Leadbetterellaceae</taxon>
        <taxon>Emticicia</taxon>
    </lineage>
</organism>
<evidence type="ECO:0000256" key="1">
    <source>
        <dbReference type="ARBA" id="ARBA00023125"/>
    </source>
</evidence>
<dbReference type="InterPro" id="IPR001387">
    <property type="entry name" value="Cro/C1-type_HTH"/>
</dbReference>
<dbReference type="SMART" id="SM00530">
    <property type="entry name" value="HTH_XRE"/>
    <property type="match status" value="1"/>
</dbReference>
<keyword evidence="1" id="KW-0238">DNA-binding</keyword>
<dbReference type="EMBL" id="JBHULC010000009">
    <property type="protein sequence ID" value="MFD2521171.1"/>
    <property type="molecule type" value="Genomic_DNA"/>
</dbReference>
<dbReference type="SUPFAM" id="SSF47413">
    <property type="entry name" value="lambda repressor-like DNA-binding domains"/>
    <property type="match status" value="1"/>
</dbReference>
<evidence type="ECO:0000259" key="3">
    <source>
        <dbReference type="PROSITE" id="PS50943"/>
    </source>
</evidence>
<evidence type="ECO:0000256" key="2">
    <source>
        <dbReference type="SAM" id="MobiDB-lite"/>
    </source>
</evidence>
<dbReference type="RefSeq" id="WP_340237346.1">
    <property type="nucleotide sequence ID" value="NZ_JBBEWC010000007.1"/>
</dbReference>
<dbReference type="Pfam" id="PF01381">
    <property type="entry name" value="HTH_3"/>
    <property type="match status" value="1"/>
</dbReference>
<dbReference type="Proteomes" id="UP001597510">
    <property type="component" value="Unassembled WGS sequence"/>
</dbReference>
<name>A0ABW5J574_9BACT</name>
<evidence type="ECO:0000313" key="5">
    <source>
        <dbReference type="Proteomes" id="UP001597510"/>
    </source>
</evidence>
<dbReference type="InterPro" id="IPR010982">
    <property type="entry name" value="Lambda_DNA-bd_dom_sf"/>
</dbReference>
<gene>
    <name evidence="4" type="ORF">ACFSR2_09770</name>
</gene>
<protein>
    <submittedName>
        <fullName evidence="4">Helix-turn-helix domain-containing protein</fullName>
    </submittedName>
</protein>
<keyword evidence="5" id="KW-1185">Reference proteome</keyword>
<dbReference type="Gene3D" id="1.10.260.40">
    <property type="entry name" value="lambda repressor-like DNA-binding domains"/>
    <property type="match status" value="1"/>
</dbReference>
<dbReference type="PANTHER" id="PTHR46558">
    <property type="entry name" value="TRACRIPTIONAL REGULATORY PROTEIN-RELATED-RELATED"/>
    <property type="match status" value="1"/>
</dbReference>
<evidence type="ECO:0000313" key="4">
    <source>
        <dbReference type="EMBL" id="MFD2521171.1"/>
    </source>
</evidence>
<accession>A0ABW5J574</accession>
<reference evidence="5" key="1">
    <citation type="journal article" date="2019" name="Int. J. Syst. Evol. Microbiol.">
        <title>The Global Catalogue of Microorganisms (GCM) 10K type strain sequencing project: providing services to taxonomists for standard genome sequencing and annotation.</title>
        <authorList>
            <consortium name="The Broad Institute Genomics Platform"/>
            <consortium name="The Broad Institute Genome Sequencing Center for Infectious Disease"/>
            <person name="Wu L."/>
            <person name="Ma J."/>
        </authorList>
    </citation>
    <scope>NUCLEOTIDE SEQUENCE [LARGE SCALE GENOMIC DNA]</scope>
    <source>
        <strain evidence="5">KCTC 52344</strain>
    </source>
</reference>
<dbReference type="CDD" id="cd00093">
    <property type="entry name" value="HTH_XRE"/>
    <property type="match status" value="1"/>
</dbReference>